<protein>
    <recommendedName>
        <fullName evidence="2">Phage protein</fullName>
    </recommendedName>
</protein>
<dbReference type="Pfam" id="PF08809">
    <property type="entry name" value="DUF1799"/>
    <property type="match status" value="1"/>
</dbReference>
<dbReference type="EMBL" id="VSSQ01000328">
    <property type="protein sequence ID" value="MPL91406.1"/>
    <property type="molecule type" value="Genomic_DNA"/>
</dbReference>
<reference evidence="1" key="1">
    <citation type="submission" date="2019-08" db="EMBL/GenBank/DDBJ databases">
        <authorList>
            <person name="Kucharzyk K."/>
            <person name="Murdoch R.W."/>
            <person name="Higgins S."/>
            <person name="Loffler F."/>
        </authorList>
    </citation>
    <scope>NUCLEOTIDE SEQUENCE</scope>
</reference>
<proteinExistence type="predicted"/>
<name>A0A644VJB1_9ZZZZ</name>
<comment type="caution">
    <text evidence="1">The sequence shown here is derived from an EMBL/GenBank/DDBJ whole genome shotgun (WGS) entry which is preliminary data.</text>
</comment>
<dbReference type="InterPro" id="IPR014915">
    <property type="entry name" value="Phage_TLS_TfmB"/>
</dbReference>
<dbReference type="AlphaFoldDB" id="A0A644VJB1"/>
<evidence type="ECO:0000313" key="1">
    <source>
        <dbReference type="EMBL" id="MPL91406.1"/>
    </source>
</evidence>
<organism evidence="1">
    <name type="scientific">bioreactor metagenome</name>
    <dbReference type="NCBI Taxonomy" id="1076179"/>
    <lineage>
        <taxon>unclassified sequences</taxon>
        <taxon>metagenomes</taxon>
        <taxon>ecological metagenomes</taxon>
    </lineage>
</organism>
<accession>A0A644VJB1</accession>
<gene>
    <name evidence="1" type="ORF">SDC9_37474</name>
</gene>
<sequence length="95" mass="10740">MSQAHKTAPCEGCENRRPELAPENWETWELWLALRTQWRTASITTDKYCKVIKTGLDYSSLFLVAKTLEIEVTPALLSKIRALESATLSKEGGEK</sequence>
<evidence type="ECO:0008006" key="2">
    <source>
        <dbReference type="Google" id="ProtNLM"/>
    </source>
</evidence>